<evidence type="ECO:0000313" key="2">
    <source>
        <dbReference type="Proteomes" id="UP000306196"/>
    </source>
</evidence>
<name>A0A5R8KDZ8_9BACT</name>
<dbReference type="AlphaFoldDB" id="A0A5R8KDZ8"/>
<comment type="caution">
    <text evidence="1">The sequence shown here is derived from an EMBL/GenBank/DDBJ whole genome shotgun (WGS) entry which is preliminary data.</text>
</comment>
<reference evidence="1 2" key="1">
    <citation type="submission" date="2019-05" db="EMBL/GenBank/DDBJ databases">
        <title>Verrucobacter flavum gen. nov., sp. nov. a new member of the family Verrucomicrobiaceae.</title>
        <authorList>
            <person name="Szuroczki S."/>
            <person name="Abbaszade G."/>
            <person name="Szabo A."/>
            <person name="Felfoldi T."/>
            <person name="Schumann P."/>
            <person name="Boka K."/>
            <person name="Keki Z."/>
            <person name="Toumi M."/>
            <person name="Toth E."/>
        </authorList>
    </citation>
    <scope>NUCLEOTIDE SEQUENCE [LARGE SCALE GENOMIC DNA]</scope>
    <source>
        <strain evidence="1 2">MG-N-17</strain>
    </source>
</reference>
<dbReference type="EMBL" id="VAUV01000008">
    <property type="protein sequence ID" value="TLD70526.1"/>
    <property type="molecule type" value="Genomic_DNA"/>
</dbReference>
<organism evidence="1 2">
    <name type="scientific">Phragmitibacter flavus</name>
    <dbReference type="NCBI Taxonomy" id="2576071"/>
    <lineage>
        <taxon>Bacteria</taxon>
        <taxon>Pseudomonadati</taxon>
        <taxon>Verrucomicrobiota</taxon>
        <taxon>Verrucomicrobiia</taxon>
        <taxon>Verrucomicrobiales</taxon>
        <taxon>Verrucomicrobiaceae</taxon>
        <taxon>Phragmitibacter</taxon>
    </lineage>
</organism>
<proteinExistence type="predicted"/>
<dbReference type="Proteomes" id="UP000306196">
    <property type="component" value="Unassembled WGS sequence"/>
</dbReference>
<evidence type="ECO:0000313" key="1">
    <source>
        <dbReference type="EMBL" id="TLD70526.1"/>
    </source>
</evidence>
<protein>
    <submittedName>
        <fullName evidence="1">Uncharacterized protein</fullName>
    </submittedName>
</protein>
<sequence>MPPLIVRFEKLMKTKTQNLIVGLVMLPLLCFAQDNLDRLKASYENAVSKAVEPLKATYERELRSLMQQHAKAGRLDDVAKVLAELKAIGAAEGVSNDGAPVVASTSTQFGFEGTVWKTPTGTDFTFEPDGKGTRSFGGADPTSIAWRKRAGGFVEVTGAGTQGGQKTTWYFLFVSESEAYYGPSKDGATMPLQRKQK</sequence>
<gene>
    <name evidence="1" type="ORF">FEM03_12435</name>
</gene>
<dbReference type="RefSeq" id="WP_138086583.1">
    <property type="nucleotide sequence ID" value="NZ_VAUV01000008.1"/>
</dbReference>
<accession>A0A5R8KDZ8</accession>
<keyword evidence="2" id="KW-1185">Reference proteome</keyword>